<evidence type="ECO:0000313" key="2">
    <source>
        <dbReference type="EMBL" id="CAB4954874.1"/>
    </source>
</evidence>
<dbReference type="EMBL" id="CAFBNE010000056">
    <property type="protein sequence ID" value="CAB4954874.1"/>
    <property type="molecule type" value="Genomic_DNA"/>
</dbReference>
<sequence length="63" mass="6596">MKHLSPMRRAIGIVLIMIGLTWVALGSGFLGGSVMSGQVTWAVIGVAVAIGGGFVLYRGLPRR</sequence>
<gene>
    <name evidence="2" type="ORF">UFOPK3772_01788</name>
</gene>
<evidence type="ECO:0000256" key="1">
    <source>
        <dbReference type="SAM" id="Phobius"/>
    </source>
</evidence>
<proteinExistence type="predicted"/>
<accession>A0A6J7KLY5</accession>
<keyword evidence="1" id="KW-0472">Membrane</keyword>
<dbReference type="AlphaFoldDB" id="A0A6J7KLY5"/>
<protein>
    <submittedName>
        <fullName evidence="2">Unannotated protein</fullName>
    </submittedName>
</protein>
<name>A0A6J7KLY5_9ZZZZ</name>
<keyword evidence="1" id="KW-0812">Transmembrane</keyword>
<reference evidence="2" key="1">
    <citation type="submission" date="2020-05" db="EMBL/GenBank/DDBJ databases">
        <authorList>
            <person name="Chiriac C."/>
            <person name="Salcher M."/>
            <person name="Ghai R."/>
            <person name="Kavagutti S V."/>
        </authorList>
    </citation>
    <scope>NUCLEOTIDE SEQUENCE</scope>
</reference>
<organism evidence="2">
    <name type="scientific">freshwater metagenome</name>
    <dbReference type="NCBI Taxonomy" id="449393"/>
    <lineage>
        <taxon>unclassified sequences</taxon>
        <taxon>metagenomes</taxon>
        <taxon>ecological metagenomes</taxon>
    </lineage>
</organism>
<feature type="transmembrane region" description="Helical" evidence="1">
    <location>
        <begin position="12"/>
        <end position="32"/>
    </location>
</feature>
<keyword evidence="1" id="KW-1133">Transmembrane helix</keyword>
<feature type="transmembrane region" description="Helical" evidence="1">
    <location>
        <begin position="38"/>
        <end position="57"/>
    </location>
</feature>